<dbReference type="RefSeq" id="WP_252992912.1">
    <property type="nucleotide sequence ID" value="NZ_CP078013.2"/>
</dbReference>
<reference evidence="3" key="2">
    <citation type="submission" date="2024-04" db="EMBL/GenBank/DDBJ databases">
        <authorList>
            <person name="Diaz M."/>
            <person name="Bach T."/>
            <person name="Gonzalez Anta G."/>
            <person name="Agaras B."/>
            <person name="Wibberg D."/>
            <person name="Noguera F."/>
            <person name="Canciani W."/>
            <person name="Ybarra T."/>
            <person name="Nunez M.L."/>
            <person name="Valverde C."/>
        </authorList>
    </citation>
    <scope>NUCLEOTIDE SEQUENCE</scope>
    <source>
        <strain evidence="3">1008</strain>
    </source>
</reference>
<sequence length="303" mass="34442">MYNLLMTAGEDDWNSPTWSLSTGRYLEHTVQILRNRFEILSPDTVQQLKQMPTLFAYEDFRDQPATVGRITEIQQLQHELRITLAIDPAVAPIPQAVLRTLYQDLDINTRNLEHCRTHWAIKDIDLVGVLVRANLINLPLLPPQPRPPKVFISYSWDSPEHRQWVALLAGTLRSNGIDATLDQWHVRGGEDLAGFMERSIREADRVLVICTEAYVERAIGRQGGVGYEHTMVTGELMRNVGTAKFIPVVRQSSRPITLPTELNTRRYFDLGPGAEYPTQLQALIRDLHNVQTPIPPLGPNPFQ</sequence>
<dbReference type="Proteomes" id="UP001056907">
    <property type="component" value="Chromosome"/>
</dbReference>
<evidence type="ECO:0000259" key="1">
    <source>
        <dbReference type="PROSITE" id="PS50104"/>
    </source>
</evidence>
<evidence type="ECO:0000259" key="2">
    <source>
        <dbReference type="PROSITE" id="PS51534"/>
    </source>
</evidence>
<dbReference type="PROSITE" id="PS51534">
    <property type="entry name" value="SEFIR"/>
    <property type="match status" value="1"/>
</dbReference>
<dbReference type="InterPro" id="IPR013568">
    <property type="entry name" value="SEFIR_dom"/>
</dbReference>
<dbReference type="Pfam" id="PF13676">
    <property type="entry name" value="TIR_2"/>
    <property type="match status" value="1"/>
</dbReference>
<feature type="domain" description="TIR" evidence="1">
    <location>
        <begin position="146"/>
        <end position="294"/>
    </location>
</feature>
<dbReference type="InterPro" id="IPR000157">
    <property type="entry name" value="TIR_dom"/>
</dbReference>
<dbReference type="KEGG" id="ppeg:KUA23_23120"/>
<evidence type="ECO:0000313" key="4">
    <source>
        <dbReference type="Proteomes" id="UP001056907"/>
    </source>
</evidence>
<keyword evidence="3" id="KW-0675">Receptor</keyword>
<dbReference type="InterPro" id="IPR035897">
    <property type="entry name" value="Toll_tir_struct_dom_sf"/>
</dbReference>
<dbReference type="PROSITE" id="PS50104">
    <property type="entry name" value="TIR"/>
    <property type="match status" value="1"/>
</dbReference>
<protein>
    <submittedName>
        <fullName evidence="3">Toll/interleukin-1 receptor domain-containing protein</fullName>
    </submittedName>
</protein>
<dbReference type="AlphaFoldDB" id="A0ABD7TE11"/>
<evidence type="ECO:0000313" key="3">
    <source>
        <dbReference type="EMBL" id="USV99891.1"/>
    </source>
</evidence>
<dbReference type="SUPFAM" id="SSF52200">
    <property type="entry name" value="Toll/Interleukin receptor TIR domain"/>
    <property type="match status" value="1"/>
</dbReference>
<feature type="domain" description="SEFIR" evidence="2">
    <location>
        <begin position="147"/>
        <end position="279"/>
    </location>
</feature>
<reference evidence="3" key="1">
    <citation type="journal article" date="2022" name="Front. Plant Sci.">
        <title>Agronomic efficiency and genome mining analysis of the wheat-biostimulant rhizospheric bacterium Pseudomonas pergaminensis sp. nov. strain 1008T.</title>
        <authorList>
            <person name="Diaz M."/>
            <person name="Bach T."/>
            <person name="Gonzalez Anta G."/>
            <person name="Agaras B."/>
            <person name="Wibberg D."/>
            <person name="Noguera F."/>
            <person name="Canciani W."/>
            <person name="Valverde C."/>
        </authorList>
    </citation>
    <scope>NUCLEOTIDE SEQUENCE</scope>
    <source>
        <strain evidence="3">1008</strain>
    </source>
</reference>
<proteinExistence type="predicted"/>
<name>A0ABD7TE11_9PSED</name>
<dbReference type="EMBL" id="CP078013">
    <property type="protein sequence ID" value="USV99891.1"/>
    <property type="molecule type" value="Genomic_DNA"/>
</dbReference>
<gene>
    <name evidence="3" type="ORF">KUA23_23120</name>
</gene>
<accession>A0ABD7TE11</accession>
<organism evidence="3 4">
    <name type="scientific">Pseudomonas pergaminensis</name>
    <dbReference type="NCBI Taxonomy" id="2853159"/>
    <lineage>
        <taxon>Bacteria</taxon>
        <taxon>Pseudomonadati</taxon>
        <taxon>Pseudomonadota</taxon>
        <taxon>Gammaproteobacteria</taxon>
        <taxon>Pseudomonadales</taxon>
        <taxon>Pseudomonadaceae</taxon>
        <taxon>Pseudomonas</taxon>
    </lineage>
</organism>
<dbReference type="Gene3D" id="3.40.50.10140">
    <property type="entry name" value="Toll/interleukin-1 receptor homology (TIR) domain"/>
    <property type="match status" value="1"/>
</dbReference>